<comment type="caution">
    <text evidence="2">The sequence shown here is derived from an EMBL/GenBank/DDBJ whole genome shotgun (WGS) entry which is preliminary data.</text>
</comment>
<dbReference type="InterPro" id="IPR038883">
    <property type="entry name" value="AN11006-like"/>
</dbReference>
<organism evidence="2 3">
    <name type="scientific">Rhizodiscina lignyota</name>
    <dbReference type="NCBI Taxonomy" id="1504668"/>
    <lineage>
        <taxon>Eukaryota</taxon>
        <taxon>Fungi</taxon>
        <taxon>Dikarya</taxon>
        <taxon>Ascomycota</taxon>
        <taxon>Pezizomycotina</taxon>
        <taxon>Dothideomycetes</taxon>
        <taxon>Pleosporomycetidae</taxon>
        <taxon>Aulographales</taxon>
        <taxon>Rhizodiscinaceae</taxon>
        <taxon>Rhizodiscina</taxon>
    </lineage>
</organism>
<proteinExistence type="predicted"/>
<dbReference type="Pfam" id="PF24864">
    <property type="entry name" value="DUF7730"/>
    <property type="match status" value="1"/>
</dbReference>
<evidence type="ECO:0000313" key="3">
    <source>
        <dbReference type="Proteomes" id="UP000799772"/>
    </source>
</evidence>
<dbReference type="AlphaFoldDB" id="A0A9P4IFX5"/>
<evidence type="ECO:0000259" key="1">
    <source>
        <dbReference type="Pfam" id="PF24864"/>
    </source>
</evidence>
<reference evidence="2" key="1">
    <citation type="journal article" date="2020" name="Stud. Mycol.">
        <title>101 Dothideomycetes genomes: a test case for predicting lifestyles and emergence of pathogens.</title>
        <authorList>
            <person name="Haridas S."/>
            <person name="Albert R."/>
            <person name="Binder M."/>
            <person name="Bloem J."/>
            <person name="Labutti K."/>
            <person name="Salamov A."/>
            <person name="Andreopoulos B."/>
            <person name="Baker S."/>
            <person name="Barry K."/>
            <person name="Bills G."/>
            <person name="Bluhm B."/>
            <person name="Cannon C."/>
            <person name="Castanera R."/>
            <person name="Culley D."/>
            <person name="Daum C."/>
            <person name="Ezra D."/>
            <person name="Gonzalez J."/>
            <person name="Henrissat B."/>
            <person name="Kuo A."/>
            <person name="Liang C."/>
            <person name="Lipzen A."/>
            <person name="Lutzoni F."/>
            <person name="Magnuson J."/>
            <person name="Mondo S."/>
            <person name="Nolan M."/>
            <person name="Ohm R."/>
            <person name="Pangilinan J."/>
            <person name="Park H.-J."/>
            <person name="Ramirez L."/>
            <person name="Alfaro M."/>
            <person name="Sun H."/>
            <person name="Tritt A."/>
            <person name="Yoshinaga Y."/>
            <person name="Zwiers L.-H."/>
            <person name="Turgeon B."/>
            <person name="Goodwin S."/>
            <person name="Spatafora J."/>
            <person name="Crous P."/>
            <person name="Grigoriev I."/>
        </authorList>
    </citation>
    <scope>NUCLEOTIDE SEQUENCE</scope>
    <source>
        <strain evidence="2">CBS 133067</strain>
    </source>
</reference>
<keyword evidence="3" id="KW-1185">Reference proteome</keyword>
<dbReference type="InterPro" id="IPR056632">
    <property type="entry name" value="DUF7730"/>
</dbReference>
<protein>
    <recommendedName>
        <fullName evidence="1">DUF7730 domain-containing protein</fullName>
    </recommendedName>
</protein>
<name>A0A9P4IFX5_9PEZI</name>
<dbReference type="Proteomes" id="UP000799772">
    <property type="component" value="Unassembled WGS sequence"/>
</dbReference>
<sequence length="316" mass="37315">MAKAADASSSPQSVDRPIRSPFTELPRELRDKIYRDLLVIPKVVIDTRPVSELAGSDSNPKLRRSTWRADGDDRNRRKFDDYCMVTYGRPKKQKYEEENYNLDLHIMGTCRDMYREATKIFYAENIFHFPHVRYLSPAVQFTPVATLVARFLQDRPSEARMMIRSIIFNAYVCSPGNLISHILKPFSYWYGSRRGRRRRRRRAQREPTRELATSSSMNTLWDLLKDMRIRELSIYLFDAVEGAMAEQAEPEENFNGDVYALDTHWTSQMTTLPFLKQFSIIVIDDRQHHIEVKEEYIHFEFNERRKQGVKNWANCL</sequence>
<feature type="domain" description="DUF7730" evidence="1">
    <location>
        <begin position="22"/>
        <end position="135"/>
    </location>
</feature>
<dbReference type="PANTHER" id="PTHR42085">
    <property type="entry name" value="F-BOX DOMAIN-CONTAINING PROTEIN"/>
    <property type="match status" value="1"/>
</dbReference>
<dbReference type="OrthoDB" id="5420711at2759"/>
<dbReference type="EMBL" id="ML978127">
    <property type="protein sequence ID" value="KAF2097757.1"/>
    <property type="molecule type" value="Genomic_DNA"/>
</dbReference>
<dbReference type="PANTHER" id="PTHR42085:SF2">
    <property type="entry name" value="F-BOX DOMAIN-CONTAINING PROTEIN"/>
    <property type="match status" value="1"/>
</dbReference>
<evidence type="ECO:0000313" key="2">
    <source>
        <dbReference type="EMBL" id="KAF2097757.1"/>
    </source>
</evidence>
<accession>A0A9P4IFX5</accession>
<gene>
    <name evidence="2" type="ORF">NA57DRAFT_56940</name>
</gene>